<dbReference type="EMBL" id="MEVI01000001">
    <property type="protein sequence ID" value="OGC55769.1"/>
    <property type="molecule type" value="Genomic_DNA"/>
</dbReference>
<evidence type="ECO:0000313" key="1">
    <source>
        <dbReference type="EMBL" id="OGC55769.1"/>
    </source>
</evidence>
<reference evidence="1 2" key="1">
    <citation type="journal article" date="2016" name="Nat. Commun.">
        <title>Thousands of microbial genomes shed light on interconnected biogeochemical processes in an aquifer system.</title>
        <authorList>
            <person name="Anantharaman K."/>
            <person name="Brown C.T."/>
            <person name="Hug L.A."/>
            <person name="Sharon I."/>
            <person name="Castelle C.J."/>
            <person name="Probst A.J."/>
            <person name="Thomas B.C."/>
            <person name="Singh A."/>
            <person name="Wilkins M.J."/>
            <person name="Karaoz U."/>
            <person name="Brodie E.L."/>
            <person name="Williams K.H."/>
            <person name="Hubbard S.S."/>
            <person name="Banfield J.F."/>
        </authorList>
    </citation>
    <scope>NUCLEOTIDE SEQUENCE [LARGE SCALE GENOMIC DNA]</scope>
</reference>
<comment type="caution">
    <text evidence="1">The sequence shown here is derived from an EMBL/GenBank/DDBJ whole genome shotgun (WGS) entry which is preliminary data.</text>
</comment>
<dbReference type="Proteomes" id="UP000176504">
    <property type="component" value="Unassembled WGS sequence"/>
</dbReference>
<proteinExistence type="predicted"/>
<organism evidence="1 2">
    <name type="scientific">candidate division WWE3 bacterium RIFCSPLOWO2_01_FULL_41_18</name>
    <dbReference type="NCBI Taxonomy" id="1802625"/>
    <lineage>
        <taxon>Bacteria</taxon>
        <taxon>Katanobacteria</taxon>
    </lineage>
</organism>
<name>A0A1F4VF32_UNCKA</name>
<evidence type="ECO:0000313" key="2">
    <source>
        <dbReference type="Proteomes" id="UP000176504"/>
    </source>
</evidence>
<protein>
    <submittedName>
        <fullName evidence="1">Uncharacterized protein</fullName>
    </submittedName>
</protein>
<dbReference type="AlphaFoldDB" id="A0A1F4VF32"/>
<sequence>MQVELWRDGLYLGAGDVTGDTEFVGWQHADKPLPKAGDVLELRVRDQGSLLGLYEVKGVRGEPKYLLLALSKNSKPKPR</sequence>
<accession>A0A1F4VF32</accession>
<gene>
    <name evidence="1" type="ORF">A3A78_01885</name>
</gene>